<keyword evidence="5 10" id="KW-1133">Transmembrane helix</keyword>
<keyword evidence="6 10" id="KW-0472">Membrane</keyword>
<comment type="subcellular location">
    <subcellularLocation>
        <location evidence="1">Membrane</location>
        <topology evidence="1">Multi-pass membrane protein</topology>
    </subcellularLocation>
</comment>
<proteinExistence type="inferred from homology"/>
<comment type="similarity">
    <text evidence="3">Belongs to the RRM NCBP2 family.</text>
</comment>
<evidence type="ECO:0000256" key="10">
    <source>
        <dbReference type="SAM" id="Phobius"/>
    </source>
</evidence>
<feature type="region of interest" description="Disordered" evidence="9">
    <location>
        <begin position="526"/>
        <end position="600"/>
    </location>
</feature>
<feature type="transmembrane region" description="Helical" evidence="10">
    <location>
        <begin position="258"/>
        <end position="277"/>
    </location>
</feature>
<dbReference type="Pfam" id="PF00076">
    <property type="entry name" value="RRM_1"/>
    <property type="match status" value="1"/>
</dbReference>
<dbReference type="PROSITE" id="PS50102">
    <property type="entry name" value="RRM"/>
    <property type="match status" value="1"/>
</dbReference>
<feature type="transmembrane region" description="Helical" evidence="10">
    <location>
        <begin position="289"/>
        <end position="314"/>
    </location>
</feature>
<evidence type="ECO:0000256" key="4">
    <source>
        <dbReference type="ARBA" id="ARBA00022692"/>
    </source>
</evidence>
<feature type="transmembrane region" description="Helical" evidence="10">
    <location>
        <begin position="334"/>
        <end position="352"/>
    </location>
</feature>
<dbReference type="InterPro" id="IPR036259">
    <property type="entry name" value="MFS_trans_sf"/>
</dbReference>
<dbReference type="FunFam" id="3.30.70.330:FF:000128">
    <property type="entry name" value="Nuclear cap-binding protein subunit 2"/>
    <property type="match status" value="1"/>
</dbReference>
<dbReference type="SMART" id="SM00360">
    <property type="entry name" value="RRM"/>
    <property type="match status" value="1"/>
</dbReference>
<dbReference type="SUPFAM" id="SSF103473">
    <property type="entry name" value="MFS general substrate transporter"/>
    <property type="match status" value="1"/>
</dbReference>
<dbReference type="SUPFAM" id="SSF54928">
    <property type="entry name" value="RNA-binding domain, RBD"/>
    <property type="match status" value="1"/>
</dbReference>
<evidence type="ECO:0000256" key="5">
    <source>
        <dbReference type="ARBA" id="ARBA00022989"/>
    </source>
</evidence>
<evidence type="ECO:0000313" key="12">
    <source>
        <dbReference type="EMBL" id="KAL0437893.1"/>
    </source>
</evidence>
<comment type="caution">
    <text evidence="12">The sequence shown here is derived from an EMBL/GenBank/DDBJ whole genome shotgun (WGS) entry which is preliminary data.</text>
</comment>
<reference evidence="12" key="1">
    <citation type="submission" date="2020-06" db="EMBL/GenBank/DDBJ databases">
        <authorList>
            <person name="Li T."/>
            <person name="Hu X."/>
            <person name="Zhang T."/>
            <person name="Song X."/>
            <person name="Zhang H."/>
            <person name="Dai N."/>
            <person name="Sheng W."/>
            <person name="Hou X."/>
            <person name="Wei L."/>
        </authorList>
    </citation>
    <scope>NUCLEOTIDE SEQUENCE</scope>
    <source>
        <strain evidence="12">KEN1</strain>
        <tissue evidence="12">Leaf</tissue>
    </source>
</reference>
<evidence type="ECO:0000256" key="2">
    <source>
        <dbReference type="ARBA" id="ARBA00005982"/>
    </source>
</evidence>
<name>A0AAW2W891_9LAMI</name>
<feature type="compositionally biased region" description="Basic residues" evidence="9">
    <location>
        <begin position="534"/>
        <end position="547"/>
    </location>
</feature>
<dbReference type="InterPro" id="IPR035979">
    <property type="entry name" value="RBD_domain_sf"/>
</dbReference>
<keyword evidence="8" id="KW-0694">RNA-binding</keyword>
<dbReference type="InterPro" id="IPR034148">
    <property type="entry name" value="NCBP2_RRM"/>
</dbReference>
<sequence>MLVPLLILTYIQENVSWVLGFGIPAIVMFLALLLFLSGSPTYRFRVNTRGKNPFLRIYRVFIKAAKNWKAAAPVAISTEEEGQGILRQKSAQFKFLEKALLAPDGSIDEKICSVADVEDAKSLLRLAPIWFACLGYCIIYAQPSTLFTKQAATIDRHITGGFQLPAASLQQCFISVTITVSLVLYDRVFVPVARAITNKPSGISMLQRIGTGLLLSSTSIVIAAFVERKRLALAREYGLVDMPNATIPMSVWWLAPQYVLSAASDVFAMVGLQEFFYDQVPSELKSIGLAMYLSILGVGSLLSSFLVSTIQKLTSGNGEDGWFANNLNRAHLDYFYLLLAGISAAGFGVFDPNKLSAYRDRRFPGTQEEFEEALQLSTTVYVGNMSFYTTEEQVYELFSRAGELKKIIMGLDKNTKTPCGFCFVMYYSREDAEDSVKYISGTILDDRPIRVDFDWGFQEGRQWGRGRSGGQVRDEYRTDYDPDILPIGGYGKLVQKELEAQRQLVDYGAGSLGSFAPVMAPNYGRHGGNYGHGGSHRHGRDYPRKRHREDDRRGPEFSRRKSDYVYRRNPDLESRPEKNPRFRESGDSDEEEEDDHKRHS</sequence>
<protein>
    <submittedName>
        <fullName evidence="12">Protein NRT1/ PTR FAMILY 5.10</fullName>
    </submittedName>
</protein>
<feature type="transmembrane region" description="Helical" evidence="10">
    <location>
        <begin position="123"/>
        <end position="142"/>
    </location>
</feature>
<dbReference type="InterPro" id="IPR000109">
    <property type="entry name" value="POT_fam"/>
</dbReference>
<gene>
    <name evidence="12" type="ORF">Slati_2272300</name>
</gene>
<evidence type="ECO:0000256" key="7">
    <source>
        <dbReference type="ARBA" id="ARBA00044504"/>
    </source>
</evidence>
<dbReference type="InterPro" id="IPR000504">
    <property type="entry name" value="RRM_dom"/>
</dbReference>
<dbReference type="GO" id="GO:0003723">
    <property type="term" value="F:RNA binding"/>
    <property type="evidence" value="ECO:0007669"/>
    <property type="project" value="UniProtKB-UniRule"/>
</dbReference>
<organism evidence="12">
    <name type="scientific">Sesamum latifolium</name>
    <dbReference type="NCBI Taxonomy" id="2727402"/>
    <lineage>
        <taxon>Eukaryota</taxon>
        <taxon>Viridiplantae</taxon>
        <taxon>Streptophyta</taxon>
        <taxon>Embryophyta</taxon>
        <taxon>Tracheophyta</taxon>
        <taxon>Spermatophyta</taxon>
        <taxon>Magnoliopsida</taxon>
        <taxon>eudicotyledons</taxon>
        <taxon>Gunneridae</taxon>
        <taxon>Pentapetalae</taxon>
        <taxon>asterids</taxon>
        <taxon>lamiids</taxon>
        <taxon>Lamiales</taxon>
        <taxon>Pedaliaceae</taxon>
        <taxon>Sesamum</taxon>
    </lineage>
</organism>
<evidence type="ECO:0000256" key="6">
    <source>
        <dbReference type="ARBA" id="ARBA00023136"/>
    </source>
</evidence>
<evidence type="ECO:0000256" key="9">
    <source>
        <dbReference type="SAM" id="MobiDB-lite"/>
    </source>
</evidence>
<feature type="transmembrane region" description="Helical" evidence="10">
    <location>
        <begin position="162"/>
        <end position="185"/>
    </location>
</feature>
<dbReference type="InterPro" id="IPR012677">
    <property type="entry name" value="Nucleotide-bd_a/b_plait_sf"/>
</dbReference>
<dbReference type="Pfam" id="PF00854">
    <property type="entry name" value="PTR2"/>
    <property type="match status" value="1"/>
</dbReference>
<evidence type="ECO:0000256" key="8">
    <source>
        <dbReference type="PROSITE-ProRule" id="PRU00176"/>
    </source>
</evidence>
<feature type="domain" description="RRM" evidence="11">
    <location>
        <begin position="378"/>
        <end position="456"/>
    </location>
</feature>
<dbReference type="AlphaFoldDB" id="A0AAW2W891"/>
<dbReference type="GO" id="GO:0022857">
    <property type="term" value="F:transmembrane transporter activity"/>
    <property type="evidence" value="ECO:0007669"/>
    <property type="project" value="InterPro"/>
</dbReference>
<comment type="similarity">
    <text evidence="7">Belongs to the major facilitator superfamily. Phosphate:H(+) symporter (TC 2.A.1.9) family.</text>
</comment>
<evidence type="ECO:0000256" key="3">
    <source>
        <dbReference type="ARBA" id="ARBA00010725"/>
    </source>
</evidence>
<feature type="compositionally biased region" description="Basic and acidic residues" evidence="9">
    <location>
        <begin position="548"/>
        <end position="586"/>
    </location>
</feature>
<dbReference type="Gene3D" id="1.20.1250.20">
    <property type="entry name" value="MFS general substrate transporter like domains"/>
    <property type="match status" value="1"/>
</dbReference>
<dbReference type="PANTHER" id="PTHR11654">
    <property type="entry name" value="OLIGOPEPTIDE TRANSPORTER-RELATED"/>
    <property type="match status" value="1"/>
</dbReference>
<dbReference type="Gene3D" id="3.30.70.330">
    <property type="match status" value="1"/>
</dbReference>
<accession>A0AAW2W891</accession>
<dbReference type="CDD" id="cd12240">
    <property type="entry name" value="RRM_NCBP2"/>
    <property type="match status" value="1"/>
</dbReference>
<evidence type="ECO:0000256" key="1">
    <source>
        <dbReference type="ARBA" id="ARBA00004141"/>
    </source>
</evidence>
<evidence type="ECO:0000259" key="11">
    <source>
        <dbReference type="PROSITE" id="PS50102"/>
    </source>
</evidence>
<dbReference type="EMBL" id="JACGWN010000008">
    <property type="protein sequence ID" value="KAL0437893.1"/>
    <property type="molecule type" value="Genomic_DNA"/>
</dbReference>
<keyword evidence="4 10" id="KW-0812">Transmembrane</keyword>
<comment type="similarity">
    <text evidence="2">Belongs to the major facilitator superfamily. Proton-dependent oligopeptide transporter (POT/PTR) (TC 2.A.17) family.</text>
</comment>
<feature type="transmembrane region" description="Helical" evidence="10">
    <location>
        <begin position="15"/>
        <end position="36"/>
    </location>
</feature>
<dbReference type="GO" id="GO:0016020">
    <property type="term" value="C:membrane"/>
    <property type="evidence" value="ECO:0007669"/>
    <property type="project" value="UniProtKB-SubCell"/>
</dbReference>
<reference evidence="12" key="2">
    <citation type="journal article" date="2024" name="Plant">
        <title>Genomic evolution and insights into agronomic trait innovations of Sesamum species.</title>
        <authorList>
            <person name="Miao H."/>
            <person name="Wang L."/>
            <person name="Qu L."/>
            <person name="Liu H."/>
            <person name="Sun Y."/>
            <person name="Le M."/>
            <person name="Wang Q."/>
            <person name="Wei S."/>
            <person name="Zheng Y."/>
            <person name="Lin W."/>
            <person name="Duan Y."/>
            <person name="Cao H."/>
            <person name="Xiong S."/>
            <person name="Wang X."/>
            <person name="Wei L."/>
            <person name="Li C."/>
            <person name="Ma Q."/>
            <person name="Ju M."/>
            <person name="Zhao R."/>
            <person name="Li G."/>
            <person name="Mu C."/>
            <person name="Tian Q."/>
            <person name="Mei H."/>
            <person name="Zhang T."/>
            <person name="Gao T."/>
            <person name="Zhang H."/>
        </authorList>
    </citation>
    <scope>NUCLEOTIDE SEQUENCE</scope>
    <source>
        <strain evidence="12">KEN1</strain>
    </source>
</reference>